<reference evidence="1 2" key="1">
    <citation type="journal article" date="2015" name="Genome Biol. Evol.">
        <title>Phylogenomic analyses indicate that early fungi evolved digesting cell walls of algal ancestors of land plants.</title>
        <authorList>
            <person name="Chang Y."/>
            <person name="Wang S."/>
            <person name="Sekimoto S."/>
            <person name="Aerts A.L."/>
            <person name="Choi C."/>
            <person name="Clum A."/>
            <person name="LaButti K.M."/>
            <person name="Lindquist E.A."/>
            <person name="Yee Ngan C."/>
            <person name="Ohm R.A."/>
            <person name="Salamov A.A."/>
            <person name="Grigoriev I.V."/>
            <person name="Spatafora J.W."/>
            <person name="Berbee M.L."/>
        </authorList>
    </citation>
    <scope>NUCLEOTIDE SEQUENCE [LARGE SCALE GENOMIC DNA]</scope>
    <source>
        <strain evidence="1 2">JEL478</strain>
    </source>
</reference>
<organism evidence="1 2">
    <name type="scientific">Gonapodya prolifera (strain JEL478)</name>
    <name type="common">Monoblepharis prolifera</name>
    <dbReference type="NCBI Taxonomy" id="1344416"/>
    <lineage>
        <taxon>Eukaryota</taxon>
        <taxon>Fungi</taxon>
        <taxon>Fungi incertae sedis</taxon>
        <taxon>Chytridiomycota</taxon>
        <taxon>Chytridiomycota incertae sedis</taxon>
        <taxon>Monoblepharidomycetes</taxon>
        <taxon>Monoblepharidales</taxon>
        <taxon>Gonapodyaceae</taxon>
        <taxon>Gonapodya</taxon>
    </lineage>
</organism>
<sequence>MHLPGPTDVNFLVSGGGLADNDELISAWVNIGRTLPARCLWFHIDQQYTAVGRVAWREALGRVRRELVGQKVYFGRDLP</sequence>
<proteinExistence type="predicted"/>
<gene>
    <name evidence="1" type="ORF">M427DRAFT_58644</name>
</gene>
<dbReference type="Proteomes" id="UP000070544">
    <property type="component" value="Unassembled WGS sequence"/>
</dbReference>
<name>A0A139A998_GONPJ</name>
<dbReference type="EMBL" id="KQ965778">
    <property type="protein sequence ID" value="KXS13401.1"/>
    <property type="molecule type" value="Genomic_DNA"/>
</dbReference>
<evidence type="ECO:0000313" key="1">
    <source>
        <dbReference type="EMBL" id="KXS13401.1"/>
    </source>
</evidence>
<evidence type="ECO:0000313" key="2">
    <source>
        <dbReference type="Proteomes" id="UP000070544"/>
    </source>
</evidence>
<protein>
    <submittedName>
        <fullName evidence="1">Uncharacterized protein</fullName>
    </submittedName>
</protein>
<keyword evidence="2" id="KW-1185">Reference proteome</keyword>
<dbReference type="AlphaFoldDB" id="A0A139A998"/>
<accession>A0A139A998</accession>